<sequence length="66" mass="8009">MDFKAVHAMPASPKRPKKTPFTRTRTYRIVSYRYRYQSQRSLQSKRKNDHPKTLALINYYSTQRFP</sequence>
<gene>
    <name evidence="2" type="ORF">G7K_2332-t1</name>
</gene>
<protein>
    <submittedName>
        <fullName evidence="2">Uncharacterized protein</fullName>
    </submittedName>
</protein>
<reference evidence="2 3" key="1">
    <citation type="journal article" date="2011" name="J. Gen. Appl. Microbiol.">
        <title>Draft genome sequencing of the enigmatic yeast Saitoella complicata.</title>
        <authorList>
            <person name="Nishida H."/>
            <person name="Hamamoto M."/>
            <person name="Sugiyama J."/>
        </authorList>
    </citation>
    <scope>NUCLEOTIDE SEQUENCE [LARGE SCALE GENOMIC DNA]</scope>
    <source>
        <strain evidence="2 3">NRRL Y-17804</strain>
    </source>
</reference>
<accession>A0A0E9NFG3</accession>
<reference evidence="2 3" key="2">
    <citation type="journal article" date="2014" name="J. Gen. Appl. Microbiol.">
        <title>The early diverging ascomycetous budding yeast Saitoella complicata has three histone deacetylases belonging to the Clr6, Hos2, and Rpd3 lineages.</title>
        <authorList>
            <person name="Nishida H."/>
            <person name="Matsumoto T."/>
            <person name="Kondo S."/>
            <person name="Hamamoto M."/>
            <person name="Yoshikawa H."/>
        </authorList>
    </citation>
    <scope>NUCLEOTIDE SEQUENCE [LARGE SCALE GENOMIC DNA]</scope>
    <source>
        <strain evidence="2 3">NRRL Y-17804</strain>
    </source>
</reference>
<evidence type="ECO:0000256" key="1">
    <source>
        <dbReference type="SAM" id="MobiDB-lite"/>
    </source>
</evidence>
<feature type="region of interest" description="Disordered" evidence="1">
    <location>
        <begin position="1"/>
        <end position="23"/>
    </location>
</feature>
<dbReference type="AlphaFoldDB" id="A0A0E9NFG3"/>
<proteinExistence type="predicted"/>
<dbReference type="EMBL" id="BACD03000013">
    <property type="protein sequence ID" value="GAO48150.1"/>
    <property type="molecule type" value="Genomic_DNA"/>
</dbReference>
<evidence type="ECO:0000313" key="2">
    <source>
        <dbReference type="EMBL" id="GAO48150.1"/>
    </source>
</evidence>
<name>A0A0E9NFG3_SAICN</name>
<evidence type="ECO:0000313" key="3">
    <source>
        <dbReference type="Proteomes" id="UP000033140"/>
    </source>
</evidence>
<comment type="caution">
    <text evidence="2">The sequence shown here is derived from an EMBL/GenBank/DDBJ whole genome shotgun (WGS) entry which is preliminary data.</text>
</comment>
<keyword evidence="3" id="KW-1185">Reference proteome</keyword>
<organism evidence="2 3">
    <name type="scientific">Saitoella complicata (strain BCRC 22490 / CBS 7301 / JCM 7358 / NBRC 10748 / NRRL Y-17804)</name>
    <dbReference type="NCBI Taxonomy" id="698492"/>
    <lineage>
        <taxon>Eukaryota</taxon>
        <taxon>Fungi</taxon>
        <taxon>Dikarya</taxon>
        <taxon>Ascomycota</taxon>
        <taxon>Taphrinomycotina</taxon>
        <taxon>Taphrinomycotina incertae sedis</taxon>
        <taxon>Saitoella</taxon>
    </lineage>
</organism>
<reference evidence="2 3" key="3">
    <citation type="journal article" date="2015" name="Genome Announc.">
        <title>Draft Genome Sequence of the Archiascomycetous Yeast Saitoella complicata.</title>
        <authorList>
            <person name="Yamauchi K."/>
            <person name="Kondo S."/>
            <person name="Hamamoto M."/>
            <person name="Takahashi Y."/>
            <person name="Ogura Y."/>
            <person name="Hayashi T."/>
            <person name="Nishida H."/>
        </authorList>
    </citation>
    <scope>NUCLEOTIDE SEQUENCE [LARGE SCALE GENOMIC DNA]</scope>
    <source>
        <strain evidence="2 3">NRRL Y-17804</strain>
    </source>
</reference>
<dbReference type="Proteomes" id="UP000033140">
    <property type="component" value="Unassembled WGS sequence"/>
</dbReference>